<dbReference type="Proteomes" id="UP000260943">
    <property type="component" value="Unassembled WGS sequence"/>
</dbReference>
<keyword evidence="2" id="KW-0732">Signal</keyword>
<name>A0A3E4QP98_9ACTN</name>
<reference evidence="3 4" key="1">
    <citation type="submission" date="2018-08" db="EMBL/GenBank/DDBJ databases">
        <title>A genome reference for cultivated species of the human gut microbiota.</title>
        <authorList>
            <person name="Zou Y."/>
            <person name="Xue W."/>
            <person name="Luo G."/>
        </authorList>
    </citation>
    <scope>NUCLEOTIDE SEQUENCE [LARGE SCALE GENOMIC DNA]</scope>
    <source>
        <strain evidence="3 4">TF08-14</strain>
    </source>
</reference>
<evidence type="ECO:0008006" key="5">
    <source>
        <dbReference type="Google" id="ProtNLM"/>
    </source>
</evidence>
<feature type="region of interest" description="Disordered" evidence="1">
    <location>
        <begin position="33"/>
        <end position="59"/>
    </location>
</feature>
<evidence type="ECO:0000313" key="4">
    <source>
        <dbReference type="Proteomes" id="UP000260943"/>
    </source>
</evidence>
<accession>A0A3E4QP98</accession>
<evidence type="ECO:0000313" key="3">
    <source>
        <dbReference type="EMBL" id="RGL08054.1"/>
    </source>
</evidence>
<gene>
    <name evidence="3" type="ORF">DXC81_09620</name>
</gene>
<evidence type="ECO:0000256" key="2">
    <source>
        <dbReference type="SAM" id="SignalP"/>
    </source>
</evidence>
<dbReference type="PROSITE" id="PS51257">
    <property type="entry name" value="PROKAR_LIPOPROTEIN"/>
    <property type="match status" value="1"/>
</dbReference>
<feature type="signal peptide" evidence="2">
    <location>
        <begin position="1"/>
        <end position="27"/>
    </location>
</feature>
<dbReference type="EMBL" id="QSRJ01000013">
    <property type="protein sequence ID" value="RGL08054.1"/>
    <property type="molecule type" value="Genomic_DNA"/>
</dbReference>
<dbReference type="AlphaFoldDB" id="A0A3E4QP98"/>
<sequence>MIRSNLLIVLTACAVAGASGLAGCAGAASDTAGSAAPVEQGSSSASTKDGAKDDAASTPLSAADLNDGDYDITVTSSSRMFNVKKAVLHVADGSMTCTMTLGGTGYGKLFMGTGDEAASAAEDQFIPFAENAEGAYEYTVPVQALDEETDCAAWSIRKESWYDRTLVFESADLPSSAYKA</sequence>
<comment type="caution">
    <text evidence="3">The sequence shown here is derived from an EMBL/GenBank/DDBJ whole genome shotgun (WGS) entry which is preliminary data.</text>
</comment>
<feature type="chain" id="PRO_5017786467" description="Iron transporter" evidence="2">
    <location>
        <begin position="28"/>
        <end position="180"/>
    </location>
</feature>
<protein>
    <recommendedName>
        <fullName evidence="5">Iron transporter</fullName>
    </recommendedName>
</protein>
<dbReference type="RefSeq" id="WP_117680197.1">
    <property type="nucleotide sequence ID" value="NZ_CAJJKC010000011.1"/>
</dbReference>
<organism evidence="3 4">
    <name type="scientific">Collinsella tanakaei</name>
    <dbReference type="NCBI Taxonomy" id="626935"/>
    <lineage>
        <taxon>Bacteria</taxon>
        <taxon>Bacillati</taxon>
        <taxon>Actinomycetota</taxon>
        <taxon>Coriobacteriia</taxon>
        <taxon>Coriobacteriales</taxon>
        <taxon>Coriobacteriaceae</taxon>
        <taxon>Collinsella</taxon>
    </lineage>
</organism>
<evidence type="ECO:0000256" key="1">
    <source>
        <dbReference type="SAM" id="MobiDB-lite"/>
    </source>
</evidence>
<proteinExistence type="predicted"/>